<dbReference type="InterPro" id="IPR021296">
    <property type="entry name" value="DUF2868"/>
</dbReference>
<organism evidence="2 3">
    <name type="scientific">Kingella denitrificans ATCC 33394</name>
    <dbReference type="NCBI Taxonomy" id="888741"/>
    <lineage>
        <taxon>Bacteria</taxon>
        <taxon>Pseudomonadati</taxon>
        <taxon>Pseudomonadota</taxon>
        <taxon>Betaproteobacteria</taxon>
        <taxon>Neisseriales</taxon>
        <taxon>Neisseriaceae</taxon>
        <taxon>Kingella</taxon>
    </lineage>
</organism>
<keyword evidence="1" id="KW-0472">Membrane</keyword>
<accession>F0EY23</accession>
<sequence length="441" mass="50060">MIDYIEFIRHLEQKGYPFGTPTDTATQWLANSREPETQRLLQRAKMLDATQEIQSSLQQWRQHIHRWQKWLSLAFFGAGWLSTYLLMQQAHLNFLLVLLGALGLHTLMLLLWCAGCMLGKHPSPPRLPAPKNQSSLHQYLLDYYWQRSQSPYGRWSIYAVQHQWALCVLAGVFGAAFMLLTVRQYTFNWQSTLWNADNFAAGLELLSRLPARLGFSTPDAAAVLHAQNGHDTTSAAAWGQLFLGSILVYGMIPRAAAWLFCLWRQRQHRPALDLRLPYYQNIIQKWRQTVTDSADDYRPDRIATAPSAPASAFAADTQHWAVLLDSPNAPPQWFAQTLGQAWQDYGCIAEREELAKVQAALAQHSVQLLVGVRANSLPDRGNLRRLSALSQHARAGIALLLLYPENQQPDDRQALQETADQWRAAAEQHGWLCLAHHQADS</sequence>
<dbReference type="HOGENOM" id="CLU_044847_0_0_4"/>
<evidence type="ECO:0000313" key="2">
    <source>
        <dbReference type="EMBL" id="EGC17805.1"/>
    </source>
</evidence>
<evidence type="ECO:0000313" key="3">
    <source>
        <dbReference type="Proteomes" id="UP000004088"/>
    </source>
</evidence>
<dbReference type="Proteomes" id="UP000004088">
    <property type="component" value="Unassembled WGS sequence"/>
</dbReference>
<comment type="caution">
    <text evidence="2">The sequence shown here is derived from an EMBL/GenBank/DDBJ whole genome shotgun (WGS) entry which is preliminary data.</text>
</comment>
<feature type="transmembrane region" description="Helical" evidence="1">
    <location>
        <begin position="70"/>
        <end position="87"/>
    </location>
</feature>
<name>F0EY23_9NEIS</name>
<gene>
    <name evidence="2" type="ORF">HMPREF9098_0783</name>
</gene>
<keyword evidence="1" id="KW-0812">Transmembrane</keyword>
<keyword evidence="3" id="KW-1185">Reference proteome</keyword>
<protein>
    <recommendedName>
        <fullName evidence="4">DUF2868 domain-containing protein</fullName>
    </recommendedName>
</protein>
<keyword evidence="1" id="KW-1133">Transmembrane helix</keyword>
<dbReference type="EMBL" id="AEWV01000014">
    <property type="protein sequence ID" value="EGC17805.1"/>
    <property type="molecule type" value="Genomic_DNA"/>
</dbReference>
<evidence type="ECO:0008006" key="4">
    <source>
        <dbReference type="Google" id="ProtNLM"/>
    </source>
</evidence>
<feature type="transmembrane region" description="Helical" evidence="1">
    <location>
        <begin position="164"/>
        <end position="185"/>
    </location>
</feature>
<reference evidence="2 3" key="1">
    <citation type="submission" date="2011-01" db="EMBL/GenBank/DDBJ databases">
        <authorList>
            <person name="Muzny D."/>
            <person name="Qin X."/>
            <person name="Deng J."/>
            <person name="Jiang H."/>
            <person name="Liu Y."/>
            <person name="Qu J."/>
            <person name="Song X.-Z."/>
            <person name="Zhang L."/>
            <person name="Thornton R."/>
            <person name="Coyle M."/>
            <person name="Francisco L."/>
            <person name="Jackson L."/>
            <person name="Javaid M."/>
            <person name="Korchina V."/>
            <person name="Kovar C."/>
            <person name="Mata R."/>
            <person name="Mathew T."/>
            <person name="Ngo R."/>
            <person name="Nguyen L."/>
            <person name="Nguyen N."/>
            <person name="Okwuonu G."/>
            <person name="Ongeri F."/>
            <person name="Pham C."/>
            <person name="Simmons D."/>
            <person name="Wilczek-Boney K."/>
            <person name="Hale W."/>
            <person name="Jakkamsetti A."/>
            <person name="Pham P."/>
            <person name="Ruth R."/>
            <person name="San Lucas F."/>
            <person name="Warren J."/>
            <person name="Zhang J."/>
            <person name="Zhao Z."/>
            <person name="Zhou C."/>
            <person name="Zhu D."/>
            <person name="Lee S."/>
            <person name="Bess C."/>
            <person name="Blankenburg K."/>
            <person name="Forbes L."/>
            <person name="Fu Q."/>
            <person name="Gubbala S."/>
            <person name="Hirani K."/>
            <person name="Jayaseelan J.C."/>
            <person name="Lara F."/>
            <person name="Munidasa M."/>
            <person name="Palculict T."/>
            <person name="Patil S."/>
            <person name="Pu L.-L."/>
            <person name="Saada N."/>
            <person name="Tang L."/>
            <person name="Weissenberger G."/>
            <person name="Zhu Y."/>
            <person name="Hemphill L."/>
            <person name="Shang Y."/>
            <person name="Youmans B."/>
            <person name="Ayvaz T."/>
            <person name="Ross M."/>
            <person name="Santibanez J."/>
            <person name="Aqrawi P."/>
            <person name="Gross S."/>
            <person name="Joshi V."/>
            <person name="Fowler G."/>
            <person name="Nazareth L."/>
            <person name="Reid J."/>
            <person name="Worley K."/>
            <person name="Petrosino J."/>
            <person name="Highlander S."/>
            <person name="Gibbs R."/>
        </authorList>
    </citation>
    <scope>NUCLEOTIDE SEQUENCE [LARGE SCALE GENOMIC DNA]</scope>
    <source>
        <strain evidence="2 3">ATCC 33394</strain>
    </source>
</reference>
<dbReference type="STRING" id="888741.HMPREF9098_0783"/>
<feature type="transmembrane region" description="Helical" evidence="1">
    <location>
        <begin position="241"/>
        <end position="263"/>
    </location>
</feature>
<proteinExistence type="predicted"/>
<evidence type="ECO:0000256" key="1">
    <source>
        <dbReference type="SAM" id="Phobius"/>
    </source>
</evidence>
<feature type="transmembrane region" description="Helical" evidence="1">
    <location>
        <begin position="93"/>
        <end position="118"/>
    </location>
</feature>
<dbReference type="AlphaFoldDB" id="F0EY23"/>
<dbReference type="Pfam" id="PF11067">
    <property type="entry name" value="DUF2868"/>
    <property type="match status" value="1"/>
</dbReference>
<dbReference type="RefSeq" id="WP_003782068.1">
    <property type="nucleotide sequence ID" value="NZ_GL870929.1"/>
</dbReference>